<comment type="catalytic activity">
    <reaction evidence="8">
        <text>a ubiquinone + n Na(+)(in) + NADH + H(+) = a ubiquinol + n Na(+)(out) + NAD(+)</text>
        <dbReference type="Rhea" id="RHEA:47748"/>
        <dbReference type="Rhea" id="RHEA-COMP:9565"/>
        <dbReference type="Rhea" id="RHEA-COMP:9566"/>
        <dbReference type="ChEBI" id="CHEBI:15378"/>
        <dbReference type="ChEBI" id="CHEBI:16389"/>
        <dbReference type="ChEBI" id="CHEBI:17976"/>
        <dbReference type="ChEBI" id="CHEBI:29101"/>
        <dbReference type="ChEBI" id="CHEBI:57540"/>
        <dbReference type="ChEBI" id="CHEBI:57945"/>
        <dbReference type="EC" id="7.2.1.1"/>
    </reaction>
</comment>
<comment type="similarity">
    <text evidence="8">Belongs to the NqrA family.</text>
</comment>
<evidence type="ECO:0000313" key="13">
    <source>
        <dbReference type="Proteomes" id="UP000193409"/>
    </source>
</evidence>
<dbReference type="PANTHER" id="PTHR37839:SF1">
    <property type="entry name" value="NA(+)-TRANSLOCATING NADH-QUINONE REDUCTASE SUBUNIT A"/>
    <property type="match status" value="1"/>
</dbReference>
<feature type="domain" description="NqrA N-terminal barrel-sandwich hybrid" evidence="9">
    <location>
        <begin position="5"/>
        <end position="97"/>
    </location>
</feature>
<dbReference type="Pfam" id="PF11973">
    <property type="entry name" value="NQRA_SLBB"/>
    <property type="match status" value="1"/>
</dbReference>
<keyword evidence="4 8" id="KW-0915">Sodium</keyword>
<evidence type="ECO:0000256" key="8">
    <source>
        <dbReference type="HAMAP-Rule" id="MF_00425"/>
    </source>
</evidence>
<dbReference type="NCBIfam" id="TIGR01936">
    <property type="entry name" value="nqrA"/>
    <property type="match status" value="1"/>
</dbReference>
<dbReference type="NCBIfam" id="NF003759">
    <property type="entry name" value="PRK05352.1-2"/>
    <property type="match status" value="1"/>
</dbReference>
<proteinExistence type="inferred from homology"/>
<feature type="domain" description="NqrA second alpha/beta" evidence="11">
    <location>
        <begin position="115"/>
        <end position="258"/>
    </location>
</feature>
<dbReference type="RefSeq" id="WP_085868729.1">
    <property type="nucleotide sequence ID" value="NZ_FWFQ01000014.1"/>
</dbReference>
<evidence type="ECO:0000259" key="9">
    <source>
        <dbReference type="Pfam" id="PF05896"/>
    </source>
</evidence>
<dbReference type="Proteomes" id="UP000193409">
    <property type="component" value="Unassembled WGS sequence"/>
</dbReference>
<dbReference type="AlphaFoldDB" id="A0A1Y5SL44"/>
<reference evidence="12 13" key="1">
    <citation type="submission" date="2017-03" db="EMBL/GenBank/DDBJ databases">
        <authorList>
            <person name="Afonso C.L."/>
            <person name="Miller P.J."/>
            <person name="Scott M.A."/>
            <person name="Spackman E."/>
            <person name="Goraichik I."/>
            <person name="Dimitrov K.M."/>
            <person name="Suarez D.L."/>
            <person name="Swayne D.E."/>
        </authorList>
    </citation>
    <scope>NUCLEOTIDE SEQUENCE [LARGE SCALE GENOMIC DNA]</scope>
    <source>
        <strain evidence="12 13">CECT 7680</strain>
    </source>
</reference>
<keyword evidence="12" id="KW-0560">Oxidoreductase</keyword>
<dbReference type="InterPro" id="IPR056148">
    <property type="entry name" value="NQRA_2nd"/>
</dbReference>
<dbReference type="HAMAP" id="MF_00425">
    <property type="entry name" value="NqrA"/>
    <property type="match status" value="1"/>
</dbReference>
<accession>A0A1Y5SL44</accession>
<evidence type="ECO:0000256" key="5">
    <source>
        <dbReference type="ARBA" id="ARBA00023065"/>
    </source>
</evidence>
<keyword evidence="3 8" id="KW-0520">NAD</keyword>
<feature type="domain" description="Na(+)-translocating NADH-quinone reductase subunit A C-terminal" evidence="10">
    <location>
        <begin position="263"/>
        <end position="312"/>
    </location>
</feature>
<protein>
    <recommendedName>
        <fullName evidence="8">Na(+)-translocating NADH-quinone reductase subunit A</fullName>
        <shortName evidence="8">Na(+)-NQR subunit A</shortName>
        <shortName evidence="8">Na(+)-translocating NQR subunit A</shortName>
        <ecNumber evidence="8">7.2.1.1</ecNumber>
    </recommendedName>
    <alternativeName>
        <fullName evidence="8">NQR complex subunit A</fullName>
    </alternativeName>
    <alternativeName>
        <fullName evidence="8">NQR-1 subunit A</fullName>
    </alternativeName>
</protein>
<evidence type="ECO:0000256" key="2">
    <source>
        <dbReference type="ARBA" id="ARBA00022967"/>
    </source>
</evidence>
<dbReference type="EMBL" id="FWFQ01000014">
    <property type="protein sequence ID" value="SLN43372.1"/>
    <property type="molecule type" value="Genomic_DNA"/>
</dbReference>
<dbReference type="GO" id="GO:0006814">
    <property type="term" value="P:sodium ion transport"/>
    <property type="evidence" value="ECO:0007669"/>
    <property type="project" value="UniProtKB-UniRule"/>
</dbReference>
<evidence type="ECO:0000256" key="4">
    <source>
        <dbReference type="ARBA" id="ARBA00023053"/>
    </source>
</evidence>
<keyword evidence="1 8" id="KW-0813">Transport</keyword>
<dbReference type="Pfam" id="PF05896">
    <property type="entry name" value="NQRA_N"/>
    <property type="match status" value="1"/>
</dbReference>
<evidence type="ECO:0000256" key="6">
    <source>
        <dbReference type="ARBA" id="ARBA00023075"/>
    </source>
</evidence>
<keyword evidence="6 8" id="KW-0830">Ubiquinone</keyword>
<keyword evidence="2 8" id="KW-1278">Translocase</keyword>
<name>A0A1Y5SL44_9RHOB</name>
<dbReference type="InterPro" id="IPR008703">
    <property type="entry name" value="NqrA"/>
</dbReference>
<dbReference type="InterPro" id="IPR022615">
    <property type="entry name" value="NqrA_C_domain"/>
</dbReference>
<dbReference type="GO" id="GO:0016655">
    <property type="term" value="F:oxidoreductase activity, acting on NAD(P)H, quinone or similar compound as acceptor"/>
    <property type="evidence" value="ECO:0007669"/>
    <property type="project" value="UniProtKB-UniRule"/>
</dbReference>
<evidence type="ECO:0000313" key="12">
    <source>
        <dbReference type="EMBL" id="SLN43372.1"/>
    </source>
</evidence>
<evidence type="ECO:0000256" key="1">
    <source>
        <dbReference type="ARBA" id="ARBA00022448"/>
    </source>
</evidence>
<organism evidence="12 13">
    <name type="scientific">Pseudoruegeria aquimaris</name>
    <dbReference type="NCBI Taxonomy" id="393663"/>
    <lineage>
        <taxon>Bacteria</taxon>
        <taxon>Pseudomonadati</taxon>
        <taxon>Pseudomonadota</taxon>
        <taxon>Alphaproteobacteria</taxon>
        <taxon>Rhodobacterales</taxon>
        <taxon>Roseobacteraceae</taxon>
        <taxon>Pseudoruegeria</taxon>
    </lineage>
</organism>
<evidence type="ECO:0000259" key="11">
    <source>
        <dbReference type="Pfam" id="PF24836"/>
    </source>
</evidence>
<comment type="function">
    <text evidence="8">NQR complex catalyzes the reduction of ubiquinone-1 to ubiquinol by two successive reactions, coupled with the transport of Na(+) ions from the cytoplasm to the periplasm. NqrA to NqrE are probably involved in the second step, the conversion of ubisemiquinone to ubiquinol.</text>
</comment>
<sequence length="449" mass="47612">MSEFVLKRGLDLPIAGAPDQKISEGPVPGSVAVIGADYIGLKPKMLIGEGDDVVRGTPLFCHKDNPEVMYVAPAKGRVRAINRGARRVLQSVVIDVDDASDAGIDFGKADPAAISAEDLRAKLAASGLWTSFLTRPYSKVPALDSSPADIFVTAMDTEPLAADAAVIIAEKPAEFRAGVAAITKLTEGRVFVCTAPGTDTGVDGIERVETHTFAGPHPAGLAGTHMHFLSVPTAEKTVWSIGYQDVIAIGALLMTGHLDVSRVVSLAGPLAANPRLLRTVMGASLTELTDGEIAGDEPCRVISGSVLSGMKADGPFAYLGRYARQVTLIKEDHEQSVLGWIIPQPNKFSVLPVLASALSKNKLFNMTSNLNGGRRAMVPTGVFERLMPQDFLPTQLLRALLVMDTDTAQVLGALELAEEDVALCAFACPAKYEYGLALRDSLQKIEKEG</sequence>
<keyword evidence="7 8" id="KW-0739">Sodium transport</keyword>
<gene>
    <name evidence="8 12" type="primary">nqrA</name>
    <name evidence="12" type="ORF">PSA7680_02178</name>
</gene>
<dbReference type="InterPro" id="IPR056147">
    <property type="entry name" value="NQRA_N"/>
</dbReference>
<dbReference type="Pfam" id="PF24836">
    <property type="entry name" value="NQRA_2nd"/>
    <property type="match status" value="1"/>
</dbReference>
<evidence type="ECO:0000259" key="10">
    <source>
        <dbReference type="Pfam" id="PF11973"/>
    </source>
</evidence>
<keyword evidence="5 8" id="KW-0406">Ion transport</keyword>
<dbReference type="PANTHER" id="PTHR37839">
    <property type="entry name" value="NA(+)-TRANSLOCATING NADH-QUINONE REDUCTASE SUBUNIT A"/>
    <property type="match status" value="1"/>
</dbReference>
<dbReference type="EC" id="7.2.1.1" evidence="8"/>
<keyword evidence="13" id="KW-1185">Reference proteome</keyword>
<comment type="subunit">
    <text evidence="8">Composed of six subunits; NqrA, NqrB, NqrC, NqrD, NqrE and NqrF.</text>
</comment>
<evidence type="ECO:0000256" key="7">
    <source>
        <dbReference type="ARBA" id="ARBA00023201"/>
    </source>
</evidence>
<evidence type="ECO:0000256" key="3">
    <source>
        <dbReference type="ARBA" id="ARBA00023027"/>
    </source>
</evidence>
<dbReference type="OrthoDB" id="9774536at2"/>